<dbReference type="EMBL" id="KJ019128">
    <property type="protein sequence ID" value="AIX38207.1"/>
    <property type="molecule type" value="Genomic_DNA"/>
</dbReference>
<evidence type="ECO:0000313" key="2">
    <source>
        <dbReference type="EMBL" id="AIX14603.1"/>
    </source>
</evidence>
<dbReference type="RefSeq" id="YP_007001943.1">
    <property type="nucleotide sequence ID" value="NC_019444.1"/>
</dbReference>
<evidence type="ECO:0000313" key="5">
    <source>
        <dbReference type="Proteomes" id="UP000185278"/>
    </source>
</evidence>
<proteinExistence type="predicted"/>
<feature type="region of interest" description="Disordered" evidence="1">
    <location>
        <begin position="74"/>
        <end position="93"/>
    </location>
</feature>
<evidence type="ECO:0000313" key="3">
    <source>
        <dbReference type="EMBL" id="AIX22975.1"/>
    </source>
</evidence>
<dbReference type="EMBL" id="KJ019027">
    <property type="protein sequence ID" value="AIX14603.1"/>
    <property type="molecule type" value="Genomic_DNA"/>
</dbReference>
<evidence type="ECO:0000256" key="1">
    <source>
        <dbReference type="SAM" id="MobiDB-lite"/>
    </source>
</evidence>
<dbReference type="Proteomes" id="UP000185279">
    <property type="component" value="Segment"/>
</dbReference>
<dbReference type="EMBL" id="KJ019064">
    <property type="protein sequence ID" value="AIX22975.1"/>
    <property type="molecule type" value="Genomic_DNA"/>
</dbReference>
<dbReference type="Proteomes" id="UP000185280">
    <property type="component" value="Segment"/>
</dbReference>
<name>A0A0E3ELB6_9CAUD</name>
<sequence>MGWTRLKILHKECDPSLSEDRSLPYTAYLIEYVQEGITKFDIVSSSKQVEVFDYYWDLYKKDLINMTQTEGRINPRLWQDPSSKKEKETKKRK</sequence>
<accession>A0A0E3ELB6</accession>
<evidence type="ECO:0000313" key="4">
    <source>
        <dbReference type="EMBL" id="AIX38207.1"/>
    </source>
</evidence>
<organism evidence="2 6">
    <name type="scientific">Synechococcus phage ACG-2014c</name>
    <dbReference type="NCBI Taxonomy" id="1079998"/>
    <lineage>
        <taxon>Viruses</taxon>
        <taxon>Duplodnaviria</taxon>
        <taxon>Heunggongvirae</taxon>
        <taxon>Uroviricota</taxon>
        <taxon>Caudoviricetes</taxon>
        <taxon>Pantevenvirales</taxon>
        <taxon>Kyanoviridae</taxon>
        <taxon>Namakavirus</taxon>
        <taxon>Namakavirus smbcm6</taxon>
    </lineage>
</organism>
<reference evidence="5 6" key="1">
    <citation type="submission" date="2013-12" db="EMBL/GenBank/DDBJ databases">
        <title>Ecological redundancy of diverse viral populations within a natural community.</title>
        <authorList>
            <person name="Gregory A.C."/>
            <person name="LaButti K."/>
            <person name="Copeland A."/>
            <person name="Woyke T."/>
            <person name="Sullivan M.B."/>
        </authorList>
    </citation>
    <scope>NUCLEOTIDE SEQUENCE [LARGE SCALE GENOMIC DNA]</scope>
    <source>
        <strain evidence="2">Syn7803C43</strain>
        <strain evidence="3">Syn7803C98</strain>
        <strain evidence="4">Syn7803US88</strain>
    </source>
</reference>
<dbReference type="OrthoDB" id="24279at10239"/>
<feature type="compositionally biased region" description="Basic and acidic residues" evidence="1">
    <location>
        <begin position="82"/>
        <end position="93"/>
    </location>
</feature>
<evidence type="ECO:0000313" key="6">
    <source>
        <dbReference type="Proteomes" id="UP000185279"/>
    </source>
</evidence>
<gene>
    <name evidence="2" type="ORF">Syn7803C43_208</name>
    <name evidence="3" type="ORF">Syn7803C98_207</name>
    <name evidence="4" type="ORF">Syn7803US88_206</name>
</gene>
<dbReference type="Proteomes" id="UP000185278">
    <property type="component" value="Segment"/>
</dbReference>
<protein>
    <submittedName>
        <fullName evidence="2">Uncharacterized protein</fullName>
    </submittedName>
</protein>